<dbReference type="PROSITE" id="PS52004">
    <property type="entry name" value="KS3_2"/>
    <property type="match status" value="1"/>
</dbReference>
<evidence type="ECO:0000313" key="3">
    <source>
        <dbReference type="Proteomes" id="UP001219518"/>
    </source>
</evidence>
<dbReference type="Gene3D" id="3.30.70.3290">
    <property type="match status" value="1"/>
</dbReference>
<dbReference type="InterPro" id="IPR050091">
    <property type="entry name" value="PKS_NRPS_Biosynth_Enz"/>
</dbReference>
<dbReference type="Proteomes" id="UP001219518">
    <property type="component" value="Unassembled WGS sequence"/>
</dbReference>
<accession>A0AAE1LAQ8</accession>
<protein>
    <submittedName>
        <fullName evidence="2">Fatty acid synthase</fullName>
    </submittedName>
</protein>
<keyword evidence="3" id="KW-1185">Reference proteome</keyword>
<dbReference type="PANTHER" id="PTHR43775:SF23">
    <property type="entry name" value="FATTY ACID SYNTHASE 3"/>
    <property type="match status" value="1"/>
</dbReference>
<dbReference type="InterPro" id="IPR016036">
    <property type="entry name" value="Malonyl_transacylase_ACP-bd"/>
</dbReference>
<dbReference type="InterPro" id="IPR014043">
    <property type="entry name" value="Acyl_transferase_dom"/>
</dbReference>
<dbReference type="InterPro" id="IPR042104">
    <property type="entry name" value="PKS_dehydratase_sf"/>
</dbReference>
<dbReference type="CDD" id="cd00833">
    <property type="entry name" value="PKS"/>
    <property type="match status" value="1"/>
</dbReference>
<dbReference type="InterPro" id="IPR032821">
    <property type="entry name" value="PKS_assoc"/>
</dbReference>
<dbReference type="Pfam" id="PF00109">
    <property type="entry name" value="ketoacyl-synt"/>
    <property type="match status" value="1"/>
</dbReference>
<dbReference type="Gene3D" id="3.90.180.10">
    <property type="entry name" value="Medium-chain alcohol dehydrogenases, catalytic domain"/>
    <property type="match status" value="1"/>
</dbReference>
<dbReference type="Gene3D" id="3.10.129.110">
    <property type="entry name" value="Polyketide synthase dehydratase"/>
    <property type="match status" value="1"/>
</dbReference>
<proteinExistence type="predicted"/>
<dbReference type="SUPFAM" id="SSF51735">
    <property type="entry name" value="NAD(P)-binding Rossmann-fold domains"/>
    <property type="match status" value="1"/>
</dbReference>
<reference evidence="2" key="1">
    <citation type="submission" date="2021-07" db="EMBL/GenBank/DDBJ databases">
        <authorList>
            <person name="Catto M.A."/>
            <person name="Jacobson A."/>
            <person name="Kennedy G."/>
            <person name="Labadie P."/>
            <person name="Hunt B.G."/>
            <person name="Srinivasan R."/>
        </authorList>
    </citation>
    <scope>NUCLEOTIDE SEQUENCE</scope>
    <source>
        <strain evidence="2">PL_HMW_Pooled</strain>
        <tissue evidence="2">Head</tissue>
    </source>
</reference>
<dbReference type="InterPro" id="IPR036291">
    <property type="entry name" value="NAD(P)-bd_dom_sf"/>
</dbReference>
<dbReference type="Pfam" id="PF16197">
    <property type="entry name" value="KAsynt_C_assoc"/>
    <property type="match status" value="1"/>
</dbReference>
<dbReference type="Gene3D" id="3.40.366.10">
    <property type="entry name" value="Malonyl-Coenzyme A Acyl Carrier Protein, domain 2"/>
    <property type="match status" value="1"/>
</dbReference>
<dbReference type="SMART" id="SM00827">
    <property type="entry name" value="PKS_AT"/>
    <property type="match status" value="1"/>
</dbReference>
<dbReference type="InterPro" id="IPR016035">
    <property type="entry name" value="Acyl_Trfase/lysoPLipase"/>
</dbReference>
<dbReference type="Pfam" id="PF00698">
    <property type="entry name" value="Acyl_transf_1"/>
    <property type="match status" value="1"/>
</dbReference>
<dbReference type="GO" id="GO:0016491">
    <property type="term" value="F:oxidoreductase activity"/>
    <property type="evidence" value="ECO:0007669"/>
    <property type="project" value="InterPro"/>
</dbReference>
<dbReference type="SUPFAM" id="SSF53901">
    <property type="entry name" value="Thiolase-like"/>
    <property type="match status" value="2"/>
</dbReference>
<dbReference type="SMART" id="SM00825">
    <property type="entry name" value="PKS_KS"/>
    <property type="match status" value="1"/>
</dbReference>
<dbReference type="InterPro" id="IPR020841">
    <property type="entry name" value="PKS_Beta-ketoAc_synthase_dom"/>
</dbReference>
<dbReference type="InterPro" id="IPR014030">
    <property type="entry name" value="Ketoacyl_synth_N"/>
</dbReference>
<dbReference type="InterPro" id="IPR016039">
    <property type="entry name" value="Thiolase-like"/>
</dbReference>
<dbReference type="Pfam" id="PF02801">
    <property type="entry name" value="Ketoacyl-synt_C"/>
    <property type="match status" value="1"/>
</dbReference>
<dbReference type="SMART" id="SM00829">
    <property type="entry name" value="PKS_ER"/>
    <property type="match status" value="1"/>
</dbReference>
<feature type="domain" description="Ketosynthase family 3 (KS3)" evidence="1">
    <location>
        <begin position="3"/>
        <end position="411"/>
    </location>
</feature>
<dbReference type="GO" id="GO:0004312">
    <property type="term" value="F:fatty acid synthase activity"/>
    <property type="evidence" value="ECO:0007669"/>
    <property type="project" value="TreeGrafter"/>
</dbReference>
<dbReference type="GO" id="GO:0006633">
    <property type="term" value="P:fatty acid biosynthetic process"/>
    <property type="evidence" value="ECO:0007669"/>
    <property type="project" value="TreeGrafter"/>
</dbReference>
<sequence length="2059" mass="222897">MAPYEAVISGIGGAFPQSEGLEDFMQNLINSKNLSSVDNLRWKPGLLGTSPHVAKIANVHRFDNNLFKVHNRLAQLMDPLARLMMERSMEAVIDAGLAPQDLSDTYTSVYMTTTVSESESRTTSLLHGKKNAGYAIMAGSKTMMSNRISYCLDLKGPSVTLDGDWTVALVAMQRAARSIESGESEFALIGAANTCLFPELNKIYENLGVLSTDGQCRALSAAGSGCFRSEGAVVFLLQRADLANRVYARISGVHELCIGTRSRFLGVDTLSLRPLMEDLYRRKGVDVRDVKMLTSDGISIPEIERDEMEASAAVLCRGRSGLPVSTPKAVAGHGDAVGAMISIIHAITAMEQGVIPPVKDAGQPPAGAESLRDGRLRVVTTPKSIDVDAKSVMAVNTLGYSGCIAHALFQPNERVKQPVSQSNRDYPRLVVVSGRTENDAVRVANQIIDKPFDPEFIRLTQQAFYKPIQGYTCRAATIIPAEEPGLRPLVSSKDVDKKNRPVWFVYSGMGSQWAGMGRGLLQLPIFAETIDRLQPVLEPEGIDLRHTITTEDSSLFENIIYSFISIAAIQIGLTNVLRSLGVEPDGIIGHSTGELGCAYGDGCLTEEETLLAAYSRGKASLAVSLIRGMMASIGVGWEEAHATVPPEVDVACHNSADNCTISGPTDAINQYVEELKEKNIFARTVNVSNIAFHSRYVTPAGPVLLEYLKKTIKAPKKRSPRWVVSSLKPGDEEDPALEYAGPEFFTNNLLSPVRFEEAMLYVPADAVVIELAPHGLMQPLIRRGLPDGAVTVALTRRGHRDGFRFLLENVGKLFMECVPVKPWVLAPEVQLPVSRGTACLNSLASWDHREEWPLVINTRSQVSRPRNVPLYHETIACIRQDGKRCAAPAVFLELVWKEIADGKPLSSCPVVFQDVEFNNAVEMSGIEDSMLVVQIQQETGNFEIVISDFDSSVWATVCVVKGKVFVPDATELVGMVSAHSNEEDGLILDEEAIYSELQDNGLVYDEQLKTLRRVVINETDRTGQCQWFGKWFALIDSMIQLAVITDSQGSIFCGKIRKLMIAPQEIRSRSTALPVRYLLGPSVIAAPGINIEGYCRADAKLSPTSAAVSLGVQPLRQQVAQDNDAFIQSVVMLRVQNSDTADDFSVVFLEAELEPIAAALQNAIREAVGDHVVVRKVLVEPGKAIPKEVRGALLVVTDFRTNQTARVLSHVAAGPSQRAGLCGALVLRCGTRGGHDGFVQVASCVSAAGSMTLLVPDHDRAEDAVHVVHMKREEAVPSDLQVPVGGEVILVWRALPKEGVFGAVAAARGKPYGVNVRIVIILDEDAPDFSPSKEPYRERLRLSFLVNILQDGRWSELEISKLNTIPAIPTKVEGYETVVIGLNPGDLHEAAPPSLGAYDFCGVQEGTRFMGLARTVPENPGASAVPDDILRWEVPSVWSVQEAATVPMAYSVAYHVLRVLAPVVPGQRVLVVNGESPVSRACIRVAAHAGCFVLTTASSEEHRRRVIALNPDVPPEQVLRHDTNTLKYHVLKATGGQLLDVALVPDLRLADDVLRMTALNSTTVTLSKRDALSHRVGMRMFVWSSHMYGAGMDCVLTTSARDKQLVQAAVQQGILSGTVRPFASHEVDSIEMVDVAAVQGPVKQLLMTKDIGVPSNGSRAPRVAFAVAGGRADSLVTLARAAAARGSAMVLAASRDYSQNGRPPRAKLASALRQATFLPLPMAQTDAKQFLELASKSENIKGIVVNLEDAADRSLASLLNTVLPTAQGSLRGVRLLVLTESLVQGTETVEAWRRMNLSACAVVGEPRHAAALLPTLLTMRELPAAVVCFPVGTDARVALGAPPHRLLRPDASSSPCTSAAAAAAKVFVEVPSLAPRLRTRHARLEPMPLFSVTGPVLVPGLVQETANTLLSPVLVADGSRQSAERLAEEILRLQPRGPWAMMGDSESVELVGKAARLVEERAGYPDWREVVHLAVLESGAQDVFRCPALDGLAGTTHFIKRYEGAHSKSVSLNERKMRHFVDGPRNIATVLNNDLLSPLSKIISWPTEGSKVHKPAQLQ</sequence>
<evidence type="ECO:0000259" key="1">
    <source>
        <dbReference type="PROSITE" id="PS52004"/>
    </source>
</evidence>
<dbReference type="InterPro" id="IPR014031">
    <property type="entry name" value="Ketoacyl_synth_C"/>
</dbReference>
<dbReference type="SUPFAM" id="SSF55048">
    <property type="entry name" value="Probable ACP-binding domain of malonyl-CoA ACP transacylase"/>
    <property type="match status" value="1"/>
</dbReference>
<gene>
    <name evidence="2" type="ORF">KUF71_022148</name>
</gene>
<dbReference type="InterPro" id="IPR001227">
    <property type="entry name" value="Ac_transferase_dom_sf"/>
</dbReference>
<organism evidence="2 3">
    <name type="scientific">Frankliniella fusca</name>
    <dbReference type="NCBI Taxonomy" id="407009"/>
    <lineage>
        <taxon>Eukaryota</taxon>
        <taxon>Metazoa</taxon>
        <taxon>Ecdysozoa</taxon>
        <taxon>Arthropoda</taxon>
        <taxon>Hexapoda</taxon>
        <taxon>Insecta</taxon>
        <taxon>Pterygota</taxon>
        <taxon>Neoptera</taxon>
        <taxon>Paraneoptera</taxon>
        <taxon>Thysanoptera</taxon>
        <taxon>Terebrantia</taxon>
        <taxon>Thripoidea</taxon>
        <taxon>Thripidae</taxon>
        <taxon>Frankliniella</taxon>
    </lineage>
</organism>
<reference evidence="2" key="2">
    <citation type="journal article" date="2023" name="BMC Genomics">
        <title>Pest status, molecular evolution, and epigenetic factors derived from the genome assembly of Frankliniella fusca, a thysanopteran phytovirus vector.</title>
        <authorList>
            <person name="Catto M.A."/>
            <person name="Labadie P.E."/>
            <person name="Jacobson A.L."/>
            <person name="Kennedy G.G."/>
            <person name="Srinivasan R."/>
            <person name="Hunt B.G."/>
        </authorList>
    </citation>
    <scope>NUCLEOTIDE SEQUENCE</scope>
    <source>
        <strain evidence="2">PL_HMW_Pooled</strain>
    </source>
</reference>
<dbReference type="SUPFAM" id="SSF52151">
    <property type="entry name" value="FabD/lysophospholipase-like"/>
    <property type="match status" value="1"/>
</dbReference>
<comment type="caution">
    <text evidence="2">The sequence shown here is derived from an EMBL/GenBank/DDBJ whole genome shotgun (WGS) entry which is preliminary data.</text>
</comment>
<dbReference type="EMBL" id="JAHWGI010000295">
    <property type="protein sequence ID" value="KAK3912560.1"/>
    <property type="molecule type" value="Genomic_DNA"/>
</dbReference>
<name>A0AAE1LAQ8_9NEOP</name>
<dbReference type="InterPro" id="IPR020843">
    <property type="entry name" value="ER"/>
</dbReference>
<dbReference type="PANTHER" id="PTHR43775">
    <property type="entry name" value="FATTY ACID SYNTHASE"/>
    <property type="match status" value="1"/>
</dbReference>
<dbReference type="Gene3D" id="3.40.47.10">
    <property type="match status" value="1"/>
</dbReference>
<evidence type="ECO:0000313" key="2">
    <source>
        <dbReference type="EMBL" id="KAK3912560.1"/>
    </source>
</evidence>